<feature type="domain" description="Chitin-binding type-2" evidence="23">
    <location>
        <begin position="426"/>
        <end position="475"/>
    </location>
</feature>
<dbReference type="Gene3D" id="2.170.140.10">
    <property type="entry name" value="Chitin binding domain"/>
    <property type="match status" value="1"/>
</dbReference>
<evidence type="ECO:0000256" key="15">
    <source>
        <dbReference type="ARBA" id="ARBA00023198"/>
    </source>
</evidence>
<dbReference type="GeneID" id="105906847"/>
<dbReference type="InterPro" id="IPR029070">
    <property type="entry name" value="Chitinase_insertion_sf"/>
</dbReference>
<evidence type="ECO:0000256" key="21">
    <source>
        <dbReference type="SAM" id="MobiDB-lite"/>
    </source>
</evidence>
<evidence type="ECO:0000256" key="18">
    <source>
        <dbReference type="ARBA" id="ARBA00023326"/>
    </source>
</evidence>
<evidence type="ECO:0000256" key="22">
    <source>
        <dbReference type="SAM" id="SignalP"/>
    </source>
</evidence>
<accession>A0A6P3W7G3</accession>
<evidence type="ECO:0000256" key="20">
    <source>
        <dbReference type="ARBA" id="ARBA00072739"/>
    </source>
</evidence>
<evidence type="ECO:0000256" key="2">
    <source>
        <dbReference type="ARBA" id="ARBA00004496"/>
    </source>
</evidence>
<dbReference type="SUPFAM" id="SSF54556">
    <property type="entry name" value="Chitinase insertion domain"/>
    <property type="match status" value="1"/>
</dbReference>
<dbReference type="InterPro" id="IPR050314">
    <property type="entry name" value="Glycosyl_Hydrlase_18"/>
</dbReference>
<comment type="catalytic activity">
    <reaction evidence="1">
        <text>Random endo-hydrolysis of N-acetyl-beta-D-glucosaminide (1-&gt;4)-beta-linkages in chitin and chitodextrins.</text>
        <dbReference type="EC" id="3.2.1.14"/>
    </reaction>
</comment>
<comment type="subcellular location">
    <subcellularLocation>
        <location evidence="2">Cytoplasm</location>
    </subcellularLocation>
    <subcellularLocation>
        <location evidence="3">Secreted</location>
    </subcellularLocation>
</comment>
<dbReference type="GO" id="GO:0008843">
    <property type="term" value="F:endochitinase activity"/>
    <property type="evidence" value="ECO:0007669"/>
    <property type="project" value="UniProtKB-EC"/>
</dbReference>
<dbReference type="FunFam" id="3.20.20.80:FF:000081">
    <property type="entry name" value="Chitinase 1"/>
    <property type="match status" value="1"/>
</dbReference>
<dbReference type="InterPro" id="IPR001223">
    <property type="entry name" value="Glyco_hydro18_cat"/>
</dbReference>
<sequence length="475" mass="53012">MDKLTVWTGLCLLLCHLGCTSELVCYFTNWSQYRPEGGKYLPGNVDPYLCTHLIYAFAVINDANELVTFEWNDETLYQSFNGLKTRNPNLKTLLAVGGWNFGTAKFSTMVSTPANRQKFIQSSISFLRKHGFDGLDLDWEYPGARGSPPEDKQRFTLLCKELLEAYETEGRGAGRSRLMLTAAVAAGKATIDAGYEIAEISKYLDFISVMTYDFHGKWESFTGHNSPLFRGSKDTGDLIYFNTNFSMTYWRDQGTPVEKLRMGFATYGRTFRLASSDTGVGAPASGPASAGTYTREPGFWSYYEICTFLQGTTMQWIEDQKVPYAAKGTEWVGFDTRESFQTKAQYLKEKGFGGAFIWALDLDDFSGQFCGQGKYPLISHLKNLLNTTLPPPPPNTPEPGKSTTAKPITATTKKNTTPDITEKPGQDFCAHKADGIYANPENRGTFYQCAGGRTFLQPCPPTLVYKQSCKCCDWP</sequence>
<dbReference type="Gene3D" id="3.20.20.80">
    <property type="entry name" value="Glycosidases"/>
    <property type="match status" value="1"/>
</dbReference>
<dbReference type="InterPro" id="IPR017853">
    <property type="entry name" value="GH"/>
</dbReference>
<dbReference type="RefSeq" id="XP_012690527.1">
    <property type="nucleotide sequence ID" value="XM_012835073.3"/>
</dbReference>
<evidence type="ECO:0000256" key="12">
    <source>
        <dbReference type="ARBA" id="ARBA00022859"/>
    </source>
</evidence>
<evidence type="ECO:0000256" key="9">
    <source>
        <dbReference type="ARBA" id="ARBA00022703"/>
    </source>
</evidence>
<dbReference type="GO" id="GO:0006915">
    <property type="term" value="P:apoptotic process"/>
    <property type="evidence" value="ECO:0007669"/>
    <property type="project" value="UniProtKB-KW"/>
</dbReference>
<evidence type="ECO:0000256" key="16">
    <source>
        <dbReference type="ARBA" id="ARBA00023277"/>
    </source>
</evidence>
<evidence type="ECO:0000313" key="25">
    <source>
        <dbReference type="Proteomes" id="UP000515152"/>
    </source>
</evidence>
<gene>
    <name evidence="26" type="primary">LOC105906847</name>
</gene>
<dbReference type="GO" id="GO:0006954">
    <property type="term" value="P:inflammatory response"/>
    <property type="evidence" value="ECO:0007669"/>
    <property type="project" value="UniProtKB-KW"/>
</dbReference>
<dbReference type="PANTHER" id="PTHR11177">
    <property type="entry name" value="CHITINASE"/>
    <property type="match status" value="1"/>
</dbReference>
<dbReference type="PROSITE" id="PS51910">
    <property type="entry name" value="GH18_2"/>
    <property type="match status" value="1"/>
</dbReference>
<keyword evidence="17" id="KW-0326">Glycosidase</keyword>
<dbReference type="PROSITE" id="PS01095">
    <property type="entry name" value="GH18_1"/>
    <property type="match status" value="1"/>
</dbReference>
<dbReference type="InterPro" id="IPR011583">
    <property type="entry name" value="Chitinase_II/V-like_cat"/>
</dbReference>
<dbReference type="PROSITE" id="PS50940">
    <property type="entry name" value="CHIT_BIND_II"/>
    <property type="match status" value="1"/>
</dbReference>
<feature type="chain" id="PRO_5027998199" description="Acidic mammalian chitinase" evidence="22">
    <location>
        <begin position="22"/>
        <end position="475"/>
    </location>
</feature>
<evidence type="ECO:0000256" key="19">
    <source>
        <dbReference type="ARBA" id="ARBA00062006"/>
    </source>
</evidence>
<dbReference type="GO" id="GO:0008061">
    <property type="term" value="F:chitin binding"/>
    <property type="evidence" value="ECO:0007669"/>
    <property type="project" value="UniProtKB-KW"/>
</dbReference>
<evidence type="ECO:0000259" key="23">
    <source>
        <dbReference type="PROSITE" id="PS50940"/>
    </source>
</evidence>
<reference evidence="26" key="1">
    <citation type="submission" date="2025-08" db="UniProtKB">
        <authorList>
            <consortium name="RefSeq"/>
        </authorList>
    </citation>
    <scope>IDENTIFICATION</scope>
</reference>
<keyword evidence="7" id="KW-0964">Secreted</keyword>
<keyword evidence="13" id="KW-0146">Chitin degradation</keyword>
<keyword evidence="11" id="KW-0378">Hydrolase</keyword>
<evidence type="ECO:0000256" key="14">
    <source>
        <dbReference type="ARBA" id="ARBA00023157"/>
    </source>
</evidence>
<dbReference type="GO" id="GO:0006032">
    <property type="term" value="P:chitin catabolic process"/>
    <property type="evidence" value="ECO:0007669"/>
    <property type="project" value="UniProtKB-KW"/>
</dbReference>
<dbReference type="GO" id="GO:0000272">
    <property type="term" value="P:polysaccharide catabolic process"/>
    <property type="evidence" value="ECO:0007669"/>
    <property type="project" value="UniProtKB-KW"/>
</dbReference>
<proteinExistence type="inferred from homology"/>
<evidence type="ECO:0000313" key="26">
    <source>
        <dbReference type="RefSeq" id="XP_012690527.1"/>
    </source>
</evidence>
<dbReference type="SMART" id="SM00494">
    <property type="entry name" value="ChtBD2"/>
    <property type="match status" value="1"/>
</dbReference>
<dbReference type="InterPro" id="IPR001579">
    <property type="entry name" value="Glyco_hydro_18_chit_AS"/>
</dbReference>
<feature type="signal peptide" evidence="22">
    <location>
        <begin position="1"/>
        <end position="21"/>
    </location>
</feature>
<dbReference type="Proteomes" id="UP000515152">
    <property type="component" value="Chromosome 4"/>
</dbReference>
<dbReference type="InterPro" id="IPR036508">
    <property type="entry name" value="Chitin-bd_dom_sf"/>
</dbReference>
<dbReference type="FunFam" id="3.10.50.10:FF:000001">
    <property type="entry name" value="Chitinase 3-like 1"/>
    <property type="match status" value="1"/>
</dbReference>
<evidence type="ECO:0000256" key="1">
    <source>
        <dbReference type="ARBA" id="ARBA00000822"/>
    </source>
</evidence>
<dbReference type="Pfam" id="PF01607">
    <property type="entry name" value="CBM_14"/>
    <property type="match status" value="1"/>
</dbReference>
<feature type="region of interest" description="Disordered" evidence="21">
    <location>
        <begin position="388"/>
        <end position="424"/>
    </location>
</feature>
<evidence type="ECO:0000256" key="7">
    <source>
        <dbReference type="ARBA" id="ARBA00022525"/>
    </source>
</evidence>
<keyword evidence="16" id="KW-0119">Carbohydrate metabolism</keyword>
<dbReference type="Gene3D" id="3.10.50.10">
    <property type="match status" value="1"/>
</dbReference>
<dbReference type="SUPFAM" id="SSF57625">
    <property type="entry name" value="Invertebrate chitin-binding proteins"/>
    <property type="match status" value="1"/>
</dbReference>
<dbReference type="FunFam" id="3.20.20.80:FF:000007">
    <property type="entry name" value="Acidic mammalian chitinase"/>
    <property type="match status" value="1"/>
</dbReference>
<evidence type="ECO:0000256" key="4">
    <source>
        <dbReference type="ARBA" id="ARBA00009121"/>
    </source>
</evidence>
<comment type="subunit">
    <text evidence="19">Interacts with EGFR.</text>
</comment>
<keyword evidence="18" id="KW-0624">Polysaccharide degradation</keyword>
<organism evidence="25 26">
    <name type="scientific">Clupea harengus</name>
    <name type="common">Atlantic herring</name>
    <dbReference type="NCBI Taxonomy" id="7950"/>
    <lineage>
        <taxon>Eukaryota</taxon>
        <taxon>Metazoa</taxon>
        <taxon>Chordata</taxon>
        <taxon>Craniata</taxon>
        <taxon>Vertebrata</taxon>
        <taxon>Euteleostomi</taxon>
        <taxon>Actinopterygii</taxon>
        <taxon>Neopterygii</taxon>
        <taxon>Teleostei</taxon>
        <taxon>Clupei</taxon>
        <taxon>Clupeiformes</taxon>
        <taxon>Clupeoidei</taxon>
        <taxon>Clupeidae</taxon>
        <taxon>Clupea</taxon>
    </lineage>
</organism>
<keyword evidence="25" id="KW-1185">Reference proteome</keyword>
<evidence type="ECO:0000256" key="6">
    <source>
        <dbReference type="ARBA" id="ARBA00022490"/>
    </source>
</evidence>
<keyword evidence="8" id="KW-0147">Chitin-binding</keyword>
<feature type="domain" description="GH18" evidence="24">
    <location>
        <begin position="21"/>
        <end position="388"/>
    </location>
</feature>
<dbReference type="SMART" id="SM00636">
    <property type="entry name" value="Glyco_18"/>
    <property type="match status" value="1"/>
</dbReference>
<keyword evidence="15" id="KW-0395">Inflammatory response</keyword>
<dbReference type="OrthoDB" id="76388at2759"/>
<keyword evidence="9" id="KW-0053">Apoptosis</keyword>
<dbReference type="GO" id="GO:0002376">
    <property type="term" value="P:immune system process"/>
    <property type="evidence" value="ECO:0007669"/>
    <property type="project" value="UniProtKB-KW"/>
</dbReference>
<protein>
    <recommendedName>
        <fullName evidence="20">Acidic mammalian chitinase</fullName>
        <ecNumber evidence="5">3.2.1.14</ecNumber>
    </recommendedName>
</protein>
<name>A0A6P3W7G3_CLUHA</name>
<dbReference type="CDD" id="cd02872">
    <property type="entry name" value="GH18_chitolectin_chitotriosidase"/>
    <property type="match status" value="1"/>
</dbReference>
<feature type="compositionally biased region" description="Low complexity" evidence="21">
    <location>
        <begin position="403"/>
        <end position="419"/>
    </location>
</feature>
<keyword evidence="6" id="KW-0963">Cytoplasm</keyword>
<keyword evidence="12" id="KW-0391">Immunity</keyword>
<dbReference type="PANTHER" id="PTHR11177:SF248">
    <property type="entry name" value="CHITOTRIOSIDASE-1"/>
    <property type="match status" value="1"/>
</dbReference>
<evidence type="ECO:0000256" key="8">
    <source>
        <dbReference type="ARBA" id="ARBA00022669"/>
    </source>
</evidence>
<comment type="similarity">
    <text evidence="4">Belongs to the glycosyl hydrolase 18 family. Chitinase class II subfamily.</text>
</comment>
<evidence type="ECO:0000256" key="13">
    <source>
        <dbReference type="ARBA" id="ARBA00023024"/>
    </source>
</evidence>
<evidence type="ECO:0000256" key="5">
    <source>
        <dbReference type="ARBA" id="ARBA00012729"/>
    </source>
</evidence>
<keyword evidence="14" id="KW-1015">Disulfide bond</keyword>
<evidence type="ECO:0000256" key="3">
    <source>
        <dbReference type="ARBA" id="ARBA00004613"/>
    </source>
</evidence>
<dbReference type="GO" id="GO:0005737">
    <property type="term" value="C:cytoplasm"/>
    <property type="evidence" value="ECO:0007669"/>
    <property type="project" value="UniProtKB-SubCell"/>
</dbReference>
<dbReference type="KEGG" id="char:105906847"/>
<evidence type="ECO:0000256" key="17">
    <source>
        <dbReference type="ARBA" id="ARBA00023295"/>
    </source>
</evidence>
<evidence type="ECO:0000259" key="24">
    <source>
        <dbReference type="PROSITE" id="PS51910"/>
    </source>
</evidence>
<evidence type="ECO:0000256" key="11">
    <source>
        <dbReference type="ARBA" id="ARBA00022801"/>
    </source>
</evidence>
<dbReference type="SUPFAM" id="SSF51445">
    <property type="entry name" value="(Trans)glycosidases"/>
    <property type="match status" value="1"/>
</dbReference>
<dbReference type="FunFam" id="2.170.140.10:FF:000001">
    <property type="entry name" value="Acidic mammalian chitinase"/>
    <property type="match status" value="1"/>
</dbReference>
<evidence type="ECO:0000256" key="10">
    <source>
        <dbReference type="ARBA" id="ARBA00022729"/>
    </source>
</evidence>
<dbReference type="EC" id="3.2.1.14" evidence="5"/>
<dbReference type="Pfam" id="PF00704">
    <property type="entry name" value="Glyco_hydro_18"/>
    <property type="match status" value="1"/>
</dbReference>
<dbReference type="GO" id="GO:0005576">
    <property type="term" value="C:extracellular region"/>
    <property type="evidence" value="ECO:0007669"/>
    <property type="project" value="UniProtKB-SubCell"/>
</dbReference>
<dbReference type="InterPro" id="IPR002557">
    <property type="entry name" value="Chitin-bd_dom"/>
</dbReference>
<dbReference type="AlphaFoldDB" id="A0A6P3W7G3"/>
<keyword evidence="10 22" id="KW-0732">Signal</keyword>